<gene>
    <name evidence="2" type="ORF">BKG89_07895</name>
</gene>
<dbReference type="SUPFAM" id="SSF53335">
    <property type="entry name" value="S-adenosyl-L-methionine-dependent methyltransferases"/>
    <property type="match status" value="1"/>
</dbReference>
<dbReference type="EMBL" id="MLAA01000035">
    <property type="protein sequence ID" value="OOF68268.1"/>
    <property type="molecule type" value="Genomic_DNA"/>
</dbReference>
<dbReference type="InterPro" id="IPR013216">
    <property type="entry name" value="Methyltransf_11"/>
</dbReference>
<feature type="domain" description="Methyltransferase type 11" evidence="1">
    <location>
        <begin position="48"/>
        <end position="136"/>
    </location>
</feature>
<sequence length="233" mass="26613">MINQTAKHSTHFEQPTSWLELPNGKHYCNSISSYIAPWLSQILGDQWLKVGALSGEIQCKLALGHQIALIEKQPSNLSPLYQQNQSIVQAKLTQYPFVEGEINACLLINTLNFSHDPHQLLRETQRVLSQDGYLFLTLFNPISPLIFKRRLGQYPFRQYLPYRISDWLSLLNFDLLEQQNLPIKPNNSSLFSPLTLFVAQKRTYPLIFNPAKENTPITSVLDPIGAFTKISSD</sequence>
<dbReference type="InterPro" id="IPR029063">
    <property type="entry name" value="SAM-dependent_MTases_sf"/>
</dbReference>
<dbReference type="Gene3D" id="3.40.50.150">
    <property type="entry name" value="Vaccinia Virus protein VP39"/>
    <property type="match status" value="1"/>
</dbReference>
<evidence type="ECO:0000259" key="1">
    <source>
        <dbReference type="Pfam" id="PF08241"/>
    </source>
</evidence>
<proteinExistence type="predicted"/>
<dbReference type="GO" id="GO:0032259">
    <property type="term" value="P:methylation"/>
    <property type="evidence" value="ECO:0007669"/>
    <property type="project" value="UniProtKB-KW"/>
</dbReference>
<dbReference type="Pfam" id="PF08241">
    <property type="entry name" value="Methyltransf_11"/>
    <property type="match status" value="1"/>
</dbReference>
<protein>
    <submittedName>
        <fullName evidence="2">SAM-dependent methyltransferase</fullName>
    </submittedName>
</protein>
<organism evidence="2 3">
    <name type="scientific">Rodentibacter caecimuris</name>
    <dbReference type="NCBI Taxonomy" id="1796644"/>
    <lineage>
        <taxon>Bacteria</taxon>
        <taxon>Pseudomonadati</taxon>
        <taxon>Pseudomonadota</taxon>
        <taxon>Gammaproteobacteria</taxon>
        <taxon>Pasteurellales</taxon>
        <taxon>Pasteurellaceae</taxon>
        <taxon>Rodentibacter</taxon>
    </lineage>
</organism>
<evidence type="ECO:0000313" key="2">
    <source>
        <dbReference type="EMBL" id="OOF68268.1"/>
    </source>
</evidence>
<keyword evidence="2" id="KW-0808">Transferase</keyword>
<keyword evidence="3" id="KW-1185">Reference proteome</keyword>
<keyword evidence="2" id="KW-0489">Methyltransferase</keyword>
<accession>A0ABX3KWJ4</accession>
<comment type="caution">
    <text evidence="2">The sequence shown here is derived from an EMBL/GenBank/DDBJ whole genome shotgun (WGS) entry which is preliminary data.</text>
</comment>
<name>A0ABX3KWJ4_9PAST</name>
<dbReference type="Proteomes" id="UP000188820">
    <property type="component" value="Unassembled WGS sequence"/>
</dbReference>
<dbReference type="GO" id="GO:0008168">
    <property type="term" value="F:methyltransferase activity"/>
    <property type="evidence" value="ECO:0007669"/>
    <property type="project" value="UniProtKB-KW"/>
</dbReference>
<dbReference type="RefSeq" id="WP_077463819.1">
    <property type="nucleotide sequence ID" value="NZ_MLAA01000035.1"/>
</dbReference>
<reference evidence="2 3" key="1">
    <citation type="submission" date="2016-10" db="EMBL/GenBank/DDBJ databases">
        <title>Rodentibacter gen. nov. and new species.</title>
        <authorList>
            <person name="Christensen H."/>
        </authorList>
    </citation>
    <scope>NUCLEOTIDE SEQUENCE [LARGE SCALE GENOMIC DNA]</scope>
    <source>
        <strain evidence="2 3">1998236014</strain>
    </source>
</reference>
<evidence type="ECO:0000313" key="3">
    <source>
        <dbReference type="Proteomes" id="UP000188820"/>
    </source>
</evidence>